<accession>A0A078B6Q7</accession>
<dbReference type="InParanoid" id="A0A078B6Q7"/>
<reference evidence="1 2" key="1">
    <citation type="submission" date="2014-06" db="EMBL/GenBank/DDBJ databases">
        <authorList>
            <person name="Swart Estienne"/>
        </authorList>
    </citation>
    <scope>NUCLEOTIDE SEQUENCE [LARGE SCALE GENOMIC DNA]</scope>
    <source>
        <strain evidence="1 2">130c</strain>
    </source>
</reference>
<keyword evidence="2" id="KW-1185">Reference proteome</keyword>
<evidence type="ECO:0000313" key="1">
    <source>
        <dbReference type="EMBL" id="CDW88972.1"/>
    </source>
</evidence>
<name>A0A078B6Q7_STYLE</name>
<dbReference type="EMBL" id="CCKQ01017098">
    <property type="protein sequence ID" value="CDW88972.1"/>
    <property type="molecule type" value="Genomic_DNA"/>
</dbReference>
<evidence type="ECO:0000313" key="2">
    <source>
        <dbReference type="Proteomes" id="UP000039865"/>
    </source>
</evidence>
<sequence length="92" mass="10377">MGESLSKSIKRQYFEMRGGDNAKDKLIAIMDHLGEEDVFDKLIANQGTPEYVAYVDKHGNLDLTGDLNDFYDNLTDSQAQALIQWYETNATA</sequence>
<organism evidence="1 2">
    <name type="scientific">Stylonychia lemnae</name>
    <name type="common">Ciliate</name>
    <dbReference type="NCBI Taxonomy" id="5949"/>
    <lineage>
        <taxon>Eukaryota</taxon>
        <taxon>Sar</taxon>
        <taxon>Alveolata</taxon>
        <taxon>Ciliophora</taxon>
        <taxon>Intramacronucleata</taxon>
        <taxon>Spirotrichea</taxon>
        <taxon>Stichotrichia</taxon>
        <taxon>Sporadotrichida</taxon>
        <taxon>Oxytrichidae</taxon>
        <taxon>Stylonychinae</taxon>
        <taxon>Stylonychia</taxon>
    </lineage>
</organism>
<dbReference type="AlphaFoldDB" id="A0A078B6Q7"/>
<gene>
    <name evidence="1" type="primary">Contig17752.g18879</name>
    <name evidence="1" type="ORF">STYLEM_18100</name>
</gene>
<proteinExistence type="predicted"/>
<protein>
    <submittedName>
        <fullName evidence="1">Uncharacterized protein</fullName>
    </submittedName>
</protein>
<dbReference type="Proteomes" id="UP000039865">
    <property type="component" value="Unassembled WGS sequence"/>
</dbReference>